<dbReference type="InterPro" id="IPR018497">
    <property type="entry name" value="Peptidase_M13_C"/>
</dbReference>
<dbReference type="SUPFAM" id="SSF55486">
    <property type="entry name" value="Metalloproteases ('zincins'), catalytic domain"/>
    <property type="match status" value="2"/>
</dbReference>
<keyword evidence="5" id="KW-0378">Hydrolase</keyword>
<dbReference type="PANTHER" id="PTHR11733">
    <property type="entry name" value="ZINC METALLOPROTEASE FAMILY M13 NEPRILYSIN-RELATED"/>
    <property type="match status" value="1"/>
</dbReference>
<dbReference type="PRINTS" id="PR00786">
    <property type="entry name" value="NEPRILYSIN"/>
</dbReference>
<evidence type="ECO:0000256" key="3">
    <source>
        <dbReference type="ARBA" id="ARBA00022670"/>
    </source>
</evidence>
<accession>A0AAV2Z788</accession>
<evidence type="ECO:0000313" key="12">
    <source>
        <dbReference type="Proteomes" id="UP001146120"/>
    </source>
</evidence>
<dbReference type="EMBL" id="DAKRPA010000035">
    <property type="protein sequence ID" value="DBA02196.1"/>
    <property type="molecule type" value="Genomic_DNA"/>
</dbReference>
<keyword evidence="6" id="KW-0862">Zinc</keyword>
<keyword evidence="3" id="KW-0645">Protease</keyword>
<feature type="domain" description="Peptidase M13 N-terminal" evidence="10">
    <location>
        <begin position="42"/>
        <end position="411"/>
    </location>
</feature>
<dbReference type="InterPro" id="IPR024079">
    <property type="entry name" value="MetalloPept_cat_dom_sf"/>
</dbReference>
<reference evidence="11" key="1">
    <citation type="submission" date="2022-11" db="EMBL/GenBank/DDBJ databases">
        <authorList>
            <person name="Morgan W.R."/>
            <person name="Tartar A."/>
        </authorList>
    </citation>
    <scope>NUCLEOTIDE SEQUENCE</scope>
    <source>
        <strain evidence="11">ARSEF 373</strain>
    </source>
</reference>
<evidence type="ECO:0008006" key="13">
    <source>
        <dbReference type="Google" id="ProtNLM"/>
    </source>
</evidence>
<feature type="domain" description="Peptidase M13 N-terminal" evidence="10">
    <location>
        <begin position="732"/>
        <end position="1101"/>
    </location>
</feature>
<evidence type="ECO:0000256" key="4">
    <source>
        <dbReference type="ARBA" id="ARBA00022723"/>
    </source>
</evidence>
<name>A0AAV2Z788_9STRA</name>
<keyword evidence="7" id="KW-0482">Metalloprotease</keyword>
<dbReference type="GO" id="GO:0016485">
    <property type="term" value="P:protein processing"/>
    <property type="evidence" value="ECO:0007669"/>
    <property type="project" value="TreeGrafter"/>
</dbReference>
<comment type="cofactor">
    <cofactor evidence="1">
        <name>Zn(2+)</name>
        <dbReference type="ChEBI" id="CHEBI:29105"/>
    </cofactor>
</comment>
<dbReference type="Proteomes" id="UP001146120">
    <property type="component" value="Unassembled WGS sequence"/>
</dbReference>
<keyword evidence="8" id="KW-0732">Signal</keyword>
<dbReference type="CDD" id="cd08662">
    <property type="entry name" value="M13"/>
    <property type="match status" value="2"/>
</dbReference>
<dbReference type="Pfam" id="PF01431">
    <property type="entry name" value="Peptidase_M13"/>
    <property type="match status" value="2"/>
</dbReference>
<dbReference type="PANTHER" id="PTHR11733:SF167">
    <property type="entry name" value="FI17812P1-RELATED"/>
    <property type="match status" value="1"/>
</dbReference>
<evidence type="ECO:0000256" key="2">
    <source>
        <dbReference type="ARBA" id="ARBA00007357"/>
    </source>
</evidence>
<evidence type="ECO:0000256" key="7">
    <source>
        <dbReference type="ARBA" id="ARBA00023049"/>
    </source>
</evidence>
<dbReference type="InterPro" id="IPR008753">
    <property type="entry name" value="Peptidase_M13_N"/>
</dbReference>
<comment type="similarity">
    <text evidence="2">Belongs to the peptidase M13 family.</text>
</comment>
<evidence type="ECO:0000259" key="10">
    <source>
        <dbReference type="Pfam" id="PF05649"/>
    </source>
</evidence>
<dbReference type="Gene3D" id="1.10.1380.10">
    <property type="entry name" value="Neutral endopeptidase , domain2"/>
    <property type="match status" value="2"/>
</dbReference>
<evidence type="ECO:0000313" key="11">
    <source>
        <dbReference type="EMBL" id="DBA02196.1"/>
    </source>
</evidence>
<evidence type="ECO:0000256" key="8">
    <source>
        <dbReference type="SAM" id="SignalP"/>
    </source>
</evidence>
<dbReference type="GO" id="GO:0004222">
    <property type="term" value="F:metalloendopeptidase activity"/>
    <property type="evidence" value="ECO:0007669"/>
    <property type="project" value="InterPro"/>
</dbReference>
<dbReference type="InterPro" id="IPR042089">
    <property type="entry name" value="Peptidase_M13_dom_2"/>
</dbReference>
<dbReference type="InterPro" id="IPR000718">
    <property type="entry name" value="Peptidase_M13"/>
</dbReference>
<evidence type="ECO:0000256" key="6">
    <source>
        <dbReference type="ARBA" id="ARBA00022833"/>
    </source>
</evidence>
<dbReference type="Gene3D" id="3.40.390.10">
    <property type="entry name" value="Collagenase (Catalytic Domain)"/>
    <property type="match status" value="2"/>
</dbReference>
<keyword evidence="12" id="KW-1185">Reference proteome</keyword>
<feature type="chain" id="PRO_5043696654" description="Endothelin-converting enzyme 1" evidence="8">
    <location>
        <begin position="27"/>
        <end position="1364"/>
    </location>
</feature>
<keyword evidence="4" id="KW-0479">Metal-binding</keyword>
<evidence type="ECO:0000256" key="5">
    <source>
        <dbReference type="ARBA" id="ARBA00022801"/>
    </source>
</evidence>
<evidence type="ECO:0000259" key="9">
    <source>
        <dbReference type="Pfam" id="PF01431"/>
    </source>
</evidence>
<dbReference type="Pfam" id="PF05649">
    <property type="entry name" value="Peptidase_M13_N"/>
    <property type="match status" value="2"/>
</dbReference>
<feature type="signal peptide" evidence="8">
    <location>
        <begin position="1"/>
        <end position="26"/>
    </location>
</feature>
<comment type="caution">
    <text evidence="11">The sequence shown here is derived from an EMBL/GenBank/DDBJ whole genome shotgun (WGS) entry which is preliminary data.</text>
</comment>
<reference evidence="11" key="2">
    <citation type="journal article" date="2023" name="Microbiol Resour">
        <title>Decontamination and Annotation of the Draft Genome Sequence of the Oomycete Lagenidium giganteum ARSEF 373.</title>
        <authorList>
            <person name="Morgan W.R."/>
            <person name="Tartar A."/>
        </authorList>
    </citation>
    <scope>NUCLEOTIDE SEQUENCE</scope>
    <source>
        <strain evidence="11">ARSEF 373</strain>
    </source>
</reference>
<feature type="domain" description="Peptidase M13 C-terminal" evidence="9">
    <location>
        <begin position="1152"/>
        <end position="1361"/>
    </location>
</feature>
<sequence>MKISYARLTLLTAAVLCLLGAHPVHAKLPAHVTAMIDDSIKPCDDFYYHACGGWEKQMQVSESTPELRGLTASFTNLRETIAQVLQDTSNPAGKLFASCMNTQHIEELGVAPLQGVLDRVDKTSKHDDLFHLIGKLWMEGVNAFHAMEVGPDPKDAKKNVLQLMQAPPTIAAEVIQGLDPELEADFNNSWASYITTILQTTGVWENEEAATIAHGVVALDKQLISLCEDEKLVSLPQTIDAHYEALTLSEAKEKYPLLSGAFFGGIKNVGERIVVRTPAFFKGAEKLLKESDVETLKAYVNFRIVHDGIIGMPEALRQAHFDFIGILSGQTERPTREAECMEAVPALFPNLMGKLVYEAWQDDEGIELSKTMLKLMLKRMEERIPEVDWLSESTKKEALKKVQATATVIGYSDEVESYTVDEHKSLNYNVEHIARRSNKASLAKLGNPADRKAWPATAAVVNAYHNFGANEVVIPIGFLQTPQFNSSFHPVQNFGGLGVVVGHEITHGFDSKGKYYDEVGSIRSWWSDTDNAEFDKRAQCFIDQYSALPVRDDTGTIVANITGNTTLAENIADNGGLKLAYAGYKLYAKDYPEKLQGFDMTDEEVDELFFLSTAQVFCHKMTAMAVEKNIADDDHSVGSARVNGMMQNNPDFAKVFKCPAGSAMNPSTNSFHNFPTTTTVTRTHLCHPSAMKISYARSTLATAAALCLFSSRPAQAKLPSHVTAMMDDSVKPCDDFYYHACGGWEKLMQLSNRTQELHGLTASSINLQATIGQALQDKSNAAGKLYASCMNTQLIEELGIARLHGALDVVDKAKTREDLFHAIGKLSLDGVYVFHAIDVESDPKDATKYVLQSVQAPPTVPVDILRGMSFKKKEHLDDLWAAYVTTILQETSVWGKEEVVTIANAVVALDKQLISMYEDEETIASPETIDSHYQAVSLSEASKKYPLLLGAFFGGFKNVGDRIIVRVPDFFQKAETILNATDLATLKAYVNFRIVHDGIIGMPEALRQAHFDFIGILSGQTERPTREAECMEAVPALFPNLMGKLVYEAWQDDEGIELSKTMLKLMLKRMEERIPEVDWLSESTRKKAVQKVQATATAVGYSDEMETYTVDENAAYNYNVEYISRQSMKASLAKLGKPVDRKAWSTTAAVVNAFNYPSANQIVIPVGFLQTPQFNASFHPAQNFGGLGVVVGHEITHSFDSNGKYYDEVGSIRNWWSDTDNTEFDKRAQCFIDQYSALPVRDDTGTIVANITGNTTLAENIADNGGLKLAYAGYKLYAKDYPEKLQGFDMTDEEVDELFFLSTAQVFCHKMTAMAVEKNIADDDHSVGSARVNGMMQNNPDFAKVFKCPAGSAMNPSTKCHMWG</sequence>
<feature type="domain" description="Peptidase M13 C-terminal" evidence="9">
    <location>
        <begin position="462"/>
        <end position="668"/>
    </location>
</feature>
<dbReference type="GO" id="GO:0046872">
    <property type="term" value="F:metal ion binding"/>
    <property type="evidence" value="ECO:0007669"/>
    <property type="project" value="UniProtKB-KW"/>
</dbReference>
<organism evidence="11 12">
    <name type="scientific">Lagenidium giganteum</name>
    <dbReference type="NCBI Taxonomy" id="4803"/>
    <lineage>
        <taxon>Eukaryota</taxon>
        <taxon>Sar</taxon>
        <taxon>Stramenopiles</taxon>
        <taxon>Oomycota</taxon>
        <taxon>Peronosporomycetes</taxon>
        <taxon>Pythiales</taxon>
        <taxon>Pythiaceae</taxon>
    </lineage>
</organism>
<dbReference type="PROSITE" id="PS51885">
    <property type="entry name" value="NEPRILYSIN"/>
    <property type="match status" value="2"/>
</dbReference>
<dbReference type="GO" id="GO:0005886">
    <property type="term" value="C:plasma membrane"/>
    <property type="evidence" value="ECO:0007669"/>
    <property type="project" value="TreeGrafter"/>
</dbReference>
<gene>
    <name evidence="11" type="ORF">N0F65_004831</name>
</gene>
<proteinExistence type="inferred from homology"/>
<protein>
    <recommendedName>
        <fullName evidence="13">Endothelin-converting enzyme 1</fullName>
    </recommendedName>
</protein>
<evidence type="ECO:0000256" key="1">
    <source>
        <dbReference type="ARBA" id="ARBA00001947"/>
    </source>
</evidence>